<organism evidence="1 2">
    <name type="scientific">Microcoleus asticus IPMA8</name>
    <dbReference type="NCBI Taxonomy" id="2563858"/>
    <lineage>
        <taxon>Bacteria</taxon>
        <taxon>Bacillati</taxon>
        <taxon>Cyanobacteriota</taxon>
        <taxon>Cyanophyceae</taxon>
        <taxon>Oscillatoriophycideae</taxon>
        <taxon>Oscillatoriales</taxon>
        <taxon>Microcoleaceae</taxon>
        <taxon>Microcoleus</taxon>
        <taxon>Microcoleus asticus</taxon>
    </lineage>
</organism>
<evidence type="ECO:0000313" key="2">
    <source>
        <dbReference type="Proteomes" id="UP000702425"/>
    </source>
</evidence>
<name>A0ABX2D9A8_9CYAN</name>
<accession>A0ABX2D9A8</accession>
<keyword evidence="2" id="KW-1185">Reference proteome</keyword>
<protein>
    <submittedName>
        <fullName evidence="1">Uncharacterized protein</fullName>
    </submittedName>
</protein>
<dbReference type="EMBL" id="SRRZ01000260">
    <property type="protein sequence ID" value="NQE38567.1"/>
    <property type="molecule type" value="Genomic_DNA"/>
</dbReference>
<sequence length="72" mass="7671">MVNSCSAPSRASSIETTWGKLVQQAIATATKATNKSSASKRLEPTLELAFNLIPEPQPIATALQTSKIRITT</sequence>
<comment type="caution">
    <text evidence="1">The sequence shown here is derived from an EMBL/GenBank/DDBJ whole genome shotgun (WGS) entry which is preliminary data.</text>
</comment>
<reference evidence="1 2" key="1">
    <citation type="journal article" date="2020" name="Sci. Rep.">
        <title>A novel cyanobacterial geosmin producer, revising GeoA distribution and dispersion patterns in Bacteria.</title>
        <authorList>
            <person name="Churro C."/>
            <person name="Semedo-Aguiar A.P."/>
            <person name="Silva A.D."/>
            <person name="Pereira-Leal J.B."/>
            <person name="Leite R.B."/>
        </authorList>
    </citation>
    <scope>NUCLEOTIDE SEQUENCE [LARGE SCALE GENOMIC DNA]</scope>
    <source>
        <strain evidence="1 2">IPMA8</strain>
    </source>
</reference>
<proteinExistence type="predicted"/>
<gene>
    <name evidence="1" type="ORF">E5S67_06352</name>
</gene>
<evidence type="ECO:0000313" key="1">
    <source>
        <dbReference type="EMBL" id="NQE38567.1"/>
    </source>
</evidence>
<dbReference type="Proteomes" id="UP000702425">
    <property type="component" value="Unassembled WGS sequence"/>
</dbReference>